<dbReference type="InterPro" id="IPR054188">
    <property type="entry name" value="DUF6893"/>
</dbReference>
<accession>A0A2K4Y8J7</accession>
<evidence type="ECO:0000256" key="1">
    <source>
        <dbReference type="SAM" id="Phobius"/>
    </source>
</evidence>
<keyword evidence="1" id="KW-0472">Membrane</keyword>
<protein>
    <submittedName>
        <fullName evidence="2">Uncharacterized protein</fullName>
    </submittedName>
</protein>
<dbReference type="Proteomes" id="UP000236318">
    <property type="component" value="Unassembled WGS sequence"/>
</dbReference>
<evidence type="ECO:0000313" key="2">
    <source>
        <dbReference type="EMBL" id="SOX53119.1"/>
    </source>
</evidence>
<sequence>MEVVGWVFIAVIALVVGIAVVLGVVSLPDARRYLKLRRM</sequence>
<organism evidence="2 3">
    <name type="scientific">Mycobacterium ahvazicum</name>
    <dbReference type="NCBI Taxonomy" id="1964395"/>
    <lineage>
        <taxon>Bacteria</taxon>
        <taxon>Bacillati</taxon>
        <taxon>Actinomycetota</taxon>
        <taxon>Actinomycetes</taxon>
        <taxon>Mycobacteriales</taxon>
        <taxon>Mycobacteriaceae</taxon>
        <taxon>Mycobacterium</taxon>
        <taxon>Mycobacterium simiae complex</taxon>
    </lineage>
</organism>
<comment type="caution">
    <text evidence="2">The sequence shown here is derived from an EMBL/GenBank/DDBJ whole genome shotgun (WGS) entry which is preliminary data.</text>
</comment>
<keyword evidence="1" id="KW-0812">Transmembrane</keyword>
<dbReference type="EMBL" id="FXEG02000002">
    <property type="protein sequence ID" value="SOX53119.1"/>
    <property type="molecule type" value="Genomic_DNA"/>
</dbReference>
<dbReference type="Pfam" id="PF21833">
    <property type="entry name" value="DUF6893"/>
    <property type="match status" value="1"/>
</dbReference>
<name>A0A2K4Y8J7_9MYCO</name>
<dbReference type="RefSeq" id="WP_096286178.1">
    <property type="nucleotide sequence ID" value="NZ_FXEG02000002.1"/>
</dbReference>
<gene>
    <name evidence="2" type="ORF">MAAFP003_1789</name>
</gene>
<keyword evidence="1" id="KW-1133">Transmembrane helix</keyword>
<evidence type="ECO:0000313" key="3">
    <source>
        <dbReference type="Proteomes" id="UP000236318"/>
    </source>
</evidence>
<reference evidence="2" key="1">
    <citation type="submission" date="2018-01" db="EMBL/GenBank/DDBJ databases">
        <authorList>
            <consortium name="Urmite Genomes"/>
        </authorList>
    </citation>
    <scope>NUCLEOTIDE SEQUENCE [LARGE SCALE GENOMIC DNA]</scope>
    <source>
        <strain evidence="2">AFP003</strain>
    </source>
</reference>
<keyword evidence="3" id="KW-1185">Reference proteome</keyword>
<feature type="transmembrane region" description="Helical" evidence="1">
    <location>
        <begin position="6"/>
        <end position="28"/>
    </location>
</feature>
<proteinExistence type="predicted"/>
<dbReference type="AlphaFoldDB" id="A0A2K4Y8J7"/>